<organism evidence="1 2">
    <name type="scientific">Mycena belliarum</name>
    <dbReference type="NCBI Taxonomy" id="1033014"/>
    <lineage>
        <taxon>Eukaryota</taxon>
        <taxon>Fungi</taxon>
        <taxon>Dikarya</taxon>
        <taxon>Basidiomycota</taxon>
        <taxon>Agaricomycotina</taxon>
        <taxon>Agaricomycetes</taxon>
        <taxon>Agaricomycetidae</taxon>
        <taxon>Agaricales</taxon>
        <taxon>Marasmiineae</taxon>
        <taxon>Mycenaceae</taxon>
        <taxon>Mycena</taxon>
    </lineage>
</organism>
<keyword evidence="2" id="KW-1185">Reference proteome</keyword>
<proteinExistence type="predicted"/>
<name>A0AAD6UDB0_9AGAR</name>
<dbReference type="Proteomes" id="UP001222325">
    <property type="component" value="Unassembled WGS sequence"/>
</dbReference>
<gene>
    <name evidence="1" type="ORF">B0H15DRAFT_34009</name>
</gene>
<comment type="caution">
    <text evidence="1">The sequence shown here is derived from an EMBL/GenBank/DDBJ whole genome shotgun (WGS) entry which is preliminary data.</text>
</comment>
<reference evidence="1" key="1">
    <citation type="submission" date="2023-03" db="EMBL/GenBank/DDBJ databases">
        <title>Massive genome expansion in bonnet fungi (Mycena s.s.) driven by repeated elements and novel gene families across ecological guilds.</title>
        <authorList>
            <consortium name="Lawrence Berkeley National Laboratory"/>
            <person name="Harder C.B."/>
            <person name="Miyauchi S."/>
            <person name="Viragh M."/>
            <person name="Kuo A."/>
            <person name="Thoen E."/>
            <person name="Andreopoulos B."/>
            <person name="Lu D."/>
            <person name="Skrede I."/>
            <person name="Drula E."/>
            <person name="Henrissat B."/>
            <person name="Morin E."/>
            <person name="Kohler A."/>
            <person name="Barry K."/>
            <person name="LaButti K."/>
            <person name="Morin E."/>
            <person name="Salamov A."/>
            <person name="Lipzen A."/>
            <person name="Mereny Z."/>
            <person name="Hegedus B."/>
            <person name="Baldrian P."/>
            <person name="Stursova M."/>
            <person name="Weitz H."/>
            <person name="Taylor A."/>
            <person name="Grigoriev I.V."/>
            <person name="Nagy L.G."/>
            <person name="Martin F."/>
            <person name="Kauserud H."/>
        </authorList>
    </citation>
    <scope>NUCLEOTIDE SEQUENCE</scope>
    <source>
        <strain evidence="1">CBHHK173m</strain>
    </source>
</reference>
<dbReference type="EMBL" id="JARJCN010000010">
    <property type="protein sequence ID" value="KAJ7097212.1"/>
    <property type="molecule type" value="Genomic_DNA"/>
</dbReference>
<dbReference type="AlphaFoldDB" id="A0AAD6UDB0"/>
<protein>
    <submittedName>
        <fullName evidence="1">Uncharacterized protein</fullName>
    </submittedName>
</protein>
<evidence type="ECO:0000313" key="1">
    <source>
        <dbReference type="EMBL" id="KAJ7097212.1"/>
    </source>
</evidence>
<evidence type="ECO:0000313" key="2">
    <source>
        <dbReference type="Proteomes" id="UP001222325"/>
    </source>
</evidence>
<accession>A0AAD6UDB0</accession>
<sequence>MSRRVPAQPRRDSCARLYLATARRAAAMWPAHRGPSRGSARMGLGLAGSGIATSYHLLLPPGPGYVRISEHRSAERISTRLDQTIIRITRRARTCLSTSSEDRFAWIPLSPSMRRASLVWAWTAVFWGGWSGSTTTGCYAGGGGTGQVTVLGVGLIWPGQLVGPETCQHVRRRDA</sequence>